<evidence type="ECO:0000313" key="2">
    <source>
        <dbReference type="EMBL" id="CAD0090808.1"/>
    </source>
</evidence>
<evidence type="ECO:0000256" key="1">
    <source>
        <dbReference type="SAM" id="MobiDB-lite"/>
    </source>
</evidence>
<organism evidence="2 3">
    <name type="scientific">Aureobasidium vineae</name>
    <dbReference type="NCBI Taxonomy" id="2773715"/>
    <lineage>
        <taxon>Eukaryota</taxon>
        <taxon>Fungi</taxon>
        <taxon>Dikarya</taxon>
        <taxon>Ascomycota</taxon>
        <taxon>Pezizomycotina</taxon>
        <taxon>Dothideomycetes</taxon>
        <taxon>Dothideomycetidae</taxon>
        <taxon>Dothideales</taxon>
        <taxon>Saccotheciaceae</taxon>
        <taxon>Aureobasidium</taxon>
    </lineage>
</organism>
<sequence>MLNRKELLVVDEVEWEIKGLLSVEYTAQFLGRDGSEREFENHVNDHPSWRDDDEELALPKLRKDLTVLRYPNVNQLAEGFLQIVWDDEGHEWALSSLMERNVALGWPDDPNLLESNTLPNKPVPRQITRGYLRSEKRPRISAEDDDEDDDCDQFTDYLESEDIITYGERCDPHTAIPKSVAHFEKPPVPPMPTDIERTISVMTAYVEVDEVIDSIGRKCVDCNHVRRPTDKTHFSFNLYVIGQRPESPQLFFTLLNQRILEYIPLKLHVYVVPNLSTALSHHEDEMATRPLSGRLPINYAGLPEQPQSHVFLYIDEHMMRHKGPKVVTRDPAMEGPMLEVMHAGSWGSTAEMLLTYFTLCTETPKIMAPLANPYYQPPSISASVSLTPTHVGSGPCRVPDEMHLNLTLTLSTAQTRSIGAHTRTATVAFLLEYTTDFEY</sequence>
<keyword evidence="3" id="KW-1185">Reference proteome</keyword>
<protein>
    <submittedName>
        <fullName evidence="2">Uncharacterized protein</fullName>
    </submittedName>
</protein>
<feature type="compositionally biased region" description="Basic and acidic residues" evidence="1">
    <location>
        <begin position="132"/>
        <end position="142"/>
    </location>
</feature>
<name>A0A9N8JM45_9PEZI</name>
<feature type="region of interest" description="Disordered" evidence="1">
    <location>
        <begin position="115"/>
        <end position="150"/>
    </location>
</feature>
<accession>A0A9N8JM45</accession>
<gene>
    <name evidence="2" type="ORF">AWRI4619_LOCUS6493</name>
</gene>
<dbReference type="EMBL" id="CAIJEN010000009">
    <property type="protein sequence ID" value="CAD0090808.1"/>
    <property type="molecule type" value="Genomic_DNA"/>
</dbReference>
<dbReference type="Proteomes" id="UP000716446">
    <property type="component" value="Unassembled WGS sequence"/>
</dbReference>
<reference evidence="2" key="1">
    <citation type="submission" date="2020-06" db="EMBL/GenBank/DDBJ databases">
        <authorList>
            <person name="Onetto C."/>
        </authorList>
    </citation>
    <scope>NUCLEOTIDE SEQUENCE</scope>
</reference>
<comment type="caution">
    <text evidence="2">The sequence shown here is derived from an EMBL/GenBank/DDBJ whole genome shotgun (WGS) entry which is preliminary data.</text>
</comment>
<evidence type="ECO:0000313" key="3">
    <source>
        <dbReference type="Proteomes" id="UP000716446"/>
    </source>
</evidence>
<dbReference type="AlphaFoldDB" id="A0A9N8JM45"/>
<proteinExistence type="predicted"/>